<comment type="function">
    <text evidence="4">Catalyzes the interconversion of methylthioribose-1-phosphate (MTR-1-P) into methylthioribulose-1-phosphate (MTRu-1-P). Also catalyzes the interconversion of 5-deoxyribose 1-phosphate and 5-deoxyribulose 1-phosphate. Part of a bifunctional DHAP-shunt salvage pathway for SAM by-products.</text>
</comment>
<keyword evidence="5" id="KW-0486">Methionine biosynthesis</keyword>
<feature type="binding site" evidence="5">
    <location>
        <position position="202"/>
    </location>
    <ligand>
        <name>substrate</name>
    </ligand>
</feature>
<accession>A0A1G7DLU5</accession>
<dbReference type="InterPro" id="IPR037171">
    <property type="entry name" value="NagB/RpiA_transferase-like"/>
</dbReference>
<evidence type="ECO:0000256" key="3">
    <source>
        <dbReference type="ARBA" id="ARBA00051169"/>
    </source>
</evidence>
<proteinExistence type="inferred from homology"/>
<dbReference type="UniPathway" id="UPA00904">
    <property type="reaction ID" value="UER00874"/>
</dbReference>
<feature type="site" description="Transition state stabilizer" evidence="5">
    <location>
        <position position="163"/>
    </location>
</feature>
<dbReference type="NCBIfam" id="TIGR00512">
    <property type="entry name" value="salvage_mtnA"/>
    <property type="match status" value="1"/>
</dbReference>
<dbReference type="OrthoDB" id="9803436at2"/>
<keyword evidence="7" id="KW-1185">Reference proteome</keyword>
<comment type="catalytic activity">
    <reaction evidence="2">
        <text>5-deoxy-alpha-D-ribose 1-phosphate = 5-deoxy-D-ribulose 1-phosphate</text>
        <dbReference type="Rhea" id="RHEA:61296"/>
        <dbReference type="ChEBI" id="CHEBI:58749"/>
        <dbReference type="ChEBI" id="CHEBI:144504"/>
    </reaction>
    <physiologicalReaction direction="left-to-right" evidence="2">
        <dbReference type="Rhea" id="RHEA:61297"/>
    </physiologicalReaction>
</comment>
<dbReference type="NCBIfam" id="TIGR00524">
    <property type="entry name" value="eIF-2B_rel"/>
    <property type="match status" value="1"/>
</dbReference>
<feature type="binding site" evidence="5">
    <location>
        <begin position="52"/>
        <end position="54"/>
    </location>
    <ligand>
        <name>substrate</name>
    </ligand>
</feature>
<reference evidence="6 7" key="1">
    <citation type="submission" date="2016-10" db="EMBL/GenBank/DDBJ databases">
        <authorList>
            <person name="de Groot N.N."/>
        </authorList>
    </citation>
    <scope>NUCLEOTIDE SEQUENCE [LARGE SCALE GENOMIC DNA]</scope>
    <source>
        <strain evidence="6 7">DSM 22220</strain>
    </source>
</reference>
<dbReference type="GO" id="GO:0019509">
    <property type="term" value="P:L-methionine salvage from methylthioadenosine"/>
    <property type="evidence" value="ECO:0007669"/>
    <property type="project" value="UniProtKB-UniRule"/>
</dbReference>
<dbReference type="InterPro" id="IPR000649">
    <property type="entry name" value="IF-2B-related"/>
</dbReference>
<dbReference type="Proteomes" id="UP000199344">
    <property type="component" value="Unassembled WGS sequence"/>
</dbReference>
<dbReference type="EC" id="5.3.1.23" evidence="5"/>
<dbReference type="AlphaFoldDB" id="A0A1G7DLU5"/>
<dbReference type="EMBL" id="FNAH01000007">
    <property type="protein sequence ID" value="SDE52482.1"/>
    <property type="molecule type" value="Genomic_DNA"/>
</dbReference>
<gene>
    <name evidence="5" type="primary">mtnA</name>
    <name evidence="6" type="ORF">SAMN05421538_107146</name>
</gene>
<organism evidence="6 7">
    <name type="scientific">Paracoccus isoporae</name>
    <dbReference type="NCBI Taxonomy" id="591205"/>
    <lineage>
        <taxon>Bacteria</taxon>
        <taxon>Pseudomonadati</taxon>
        <taxon>Pseudomonadota</taxon>
        <taxon>Alphaproteobacteria</taxon>
        <taxon>Rhodobacterales</taxon>
        <taxon>Paracoccaceae</taxon>
        <taxon>Paracoccus</taxon>
    </lineage>
</organism>
<dbReference type="STRING" id="591205.SAMN05421538_107146"/>
<dbReference type="SUPFAM" id="SSF100950">
    <property type="entry name" value="NagB/RpiA/CoA transferase-like"/>
    <property type="match status" value="1"/>
</dbReference>
<comment type="catalytic activity">
    <reaction evidence="3">
        <text>5-(methylsulfanyl)-alpha-D-ribose 1-phosphate = 5-(methylsulfanyl)-D-ribulose 1-phosphate</text>
        <dbReference type="Rhea" id="RHEA:19989"/>
        <dbReference type="ChEBI" id="CHEBI:58533"/>
        <dbReference type="ChEBI" id="CHEBI:58548"/>
        <dbReference type="EC" id="5.3.1.23"/>
    </reaction>
    <physiologicalReaction direction="left-to-right" evidence="3">
        <dbReference type="Rhea" id="RHEA:19990"/>
    </physiologicalReaction>
</comment>
<feature type="binding site" evidence="5">
    <location>
        <position position="89"/>
    </location>
    <ligand>
        <name>substrate</name>
    </ligand>
</feature>
<protein>
    <recommendedName>
        <fullName evidence="5">Methylthioribose-1-phosphate isomerase</fullName>
        <shortName evidence="5">M1Pi</shortName>
        <shortName evidence="5">MTR-1-P isomerase</shortName>
        <ecNumber evidence="5">5.3.1.23</ecNumber>
    </recommendedName>
    <alternativeName>
        <fullName evidence="5">S-methyl-5-thioribose-1-phosphate isomerase</fullName>
    </alternativeName>
</protein>
<keyword evidence="5" id="KW-0028">Amino-acid biosynthesis</keyword>
<feature type="active site" description="Proton donor" evidence="5">
    <location>
        <position position="243"/>
    </location>
</feature>
<dbReference type="Pfam" id="PF01008">
    <property type="entry name" value="IF-2B"/>
    <property type="match status" value="1"/>
</dbReference>
<dbReference type="Gene3D" id="1.20.120.420">
    <property type="entry name" value="translation initiation factor eif-2b, domain 1"/>
    <property type="match status" value="1"/>
</dbReference>
<evidence type="ECO:0000313" key="6">
    <source>
        <dbReference type="EMBL" id="SDE52482.1"/>
    </source>
</evidence>
<dbReference type="InterPro" id="IPR027363">
    <property type="entry name" value="M1Pi_N"/>
</dbReference>
<evidence type="ECO:0000256" key="5">
    <source>
        <dbReference type="HAMAP-Rule" id="MF_01678"/>
    </source>
</evidence>
<evidence type="ECO:0000313" key="7">
    <source>
        <dbReference type="Proteomes" id="UP000199344"/>
    </source>
</evidence>
<comment type="pathway">
    <text evidence="5">Amino-acid biosynthesis; L-methionine biosynthesis via salvage pathway; L-methionine from S-methyl-5-thio-alpha-D-ribose 1-phosphate: step 1/6.</text>
</comment>
<dbReference type="Gene3D" id="3.40.50.10470">
    <property type="entry name" value="Translation initiation factor eif-2b, domain 2"/>
    <property type="match status" value="1"/>
</dbReference>
<comment type="similarity">
    <text evidence="5">Belongs to the EIF-2B alpha/beta/delta subunits family. MtnA subfamily.</text>
</comment>
<sequence>MKIDGKPFRSIWRDDAGEVRIIDQRWLPHELRIVPLDSREDFATAIRDMWVRGAPLIGATAAYGVACQMRRDASDAALSETWEILHATRPTAINLRWALDEMDRVLRPLPPGDRAAAAFRRADEIAEEDVEINRRIGENGLALIREIAAAKPDGAPVNILTHCNAGWPATVDWGTATSPIYHAMEAGIAVHVFVDETRPRNQGAQLTAWELNSAGVPHSLIVDNAGGHLMQHGEVDLVIVGTDRTTARGDVCNKIGTYLKALAAKANDVPFYVALPSPTIDWTVTDGLREIPIEERDGAEITHVQGRDDQGRITTVQISPDGTEGRNPAFDVTPAELVTGLITERGICSANADAMAQMFGDLKNAAQDRRHGG</sequence>
<feature type="binding site" evidence="5">
    <location>
        <begin position="253"/>
        <end position="254"/>
    </location>
    <ligand>
        <name>substrate</name>
    </ligand>
</feature>
<dbReference type="RefSeq" id="WP_090524196.1">
    <property type="nucleotide sequence ID" value="NZ_FNAH01000007.1"/>
</dbReference>
<dbReference type="HAMAP" id="MF_01678">
    <property type="entry name" value="Salvage_MtnA"/>
    <property type="match status" value="1"/>
</dbReference>
<evidence type="ECO:0000256" key="1">
    <source>
        <dbReference type="ARBA" id="ARBA00023235"/>
    </source>
</evidence>
<evidence type="ECO:0000256" key="2">
    <source>
        <dbReference type="ARBA" id="ARBA00050906"/>
    </source>
</evidence>
<dbReference type="InterPro" id="IPR005251">
    <property type="entry name" value="IF-M1Pi"/>
</dbReference>
<name>A0A1G7DLU5_9RHOB</name>
<dbReference type="PANTHER" id="PTHR43475:SF1">
    <property type="entry name" value="METHYLTHIORIBOSE-1-PHOSPHATE ISOMERASE"/>
    <property type="match status" value="1"/>
</dbReference>
<dbReference type="NCBIfam" id="NF004326">
    <property type="entry name" value="PRK05720.1"/>
    <property type="match status" value="1"/>
</dbReference>
<dbReference type="FunFam" id="3.40.50.10470:FF:000006">
    <property type="entry name" value="Methylthioribose-1-phosphate isomerase"/>
    <property type="match status" value="1"/>
</dbReference>
<dbReference type="InterPro" id="IPR042529">
    <property type="entry name" value="IF_2B-like_C"/>
</dbReference>
<evidence type="ECO:0000256" key="4">
    <source>
        <dbReference type="ARBA" id="ARBA00058145"/>
    </source>
</evidence>
<keyword evidence="1 5" id="KW-0413">Isomerase</keyword>
<dbReference type="GO" id="GO:0046523">
    <property type="term" value="F:S-methyl-5-thioribose-1-phosphate isomerase activity"/>
    <property type="evidence" value="ECO:0007669"/>
    <property type="project" value="UniProtKB-UniRule"/>
</dbReference>
<dbReference type="InterPro" id="IPR011559">
    <property type="entry name" value="Initiation_fac_2B_a/b/d"/>
</dbReference>
<dbReference type="PANTHER" id="PTHR43475">
    <property type="entry name" value="METHYLTHIORIBOSE-1-PHOSPHATE ISOMERASE"/>
    <property type="match status" value="1"/>
</dbReference>